<gene>
    <name evidence="1" type="ORF">CTRU02_207764</name>
</gene>
<evidence type="ECO:0000313" key="1">
    <source>
        <dbReference type="EMBL" id="KAL0938033.1"/>
    </source>
</evidence>
<sequence length="210" mass="23769">MPGDARKKGGSYSTNPSTVRIRAYEANLSPDRLALRKAKFSEYRSLREACLRASEKDEYKSETTRDGKLHLLSVACHNKIAERKAVNRYMCGTNINEYVIRFHDSRWEKRLKAASNPENAAGDIAGDYQVENPNVEELHATIAEQEETIMKLLESRKAITEQLNLVTDQVSHLSEVAIIQQTRLDTVEAKAQKDREAFKSVLAVLAEFEV</sequence>
<evidence type="ECO:0000313" key="2">
    <source>
        <dbReference type="Proteomes" id="UP000805649"/>
    </source>
</evidence>
<name>A0ACC3Z1R6_COLTU</name>
<organism evidence="1 2">
    <name type="scientific">Colletotrichum truncatum</name>
    <name type="common">Anthracnose fungus</name>
    <name type="synonym">Colletotrichum capsici</name>
    <dbReference type="NCBI Taxonomy" id="5467"/>
    <lineage>
        <taxon>Eukaryota</taxon>
        <taxon>Fungi</taxon>
        <taxon>Dikarya</taxon>
        <taxon>Ascomycota</taxon>
        <taxon>Pezizomycotina</taxon>
        <taxon>Sordariomycetes</taxon>
        <taxon>Hypocreomycetidae</taxon>
        <taxon>Glomerellales</taxon>
        <taxon>Glomerellaceae</taxon>
        <taxon>Colletotrichum</taxon>
        <taxon>Colletotrichum truncatum species complex</taxon>
    </lineage>
</organism>
<proteinExistence type="predicted"/>
<comment type="caution">
    <text evidence="1">The sequence shown here is derived from an EMBL/GenBank/DDBJ whole genome shotgun (WGS) entry which is preliminary data.</text>
</comment>
<keyword evidence="2" id="KW-1185">Reference proteome</keyword>
<reference evidence="1 2" key="1">
    <citation type="journal article" date="2020" name="Phytopathology">
        <title>Genome Sequence Resources of Colletotrichum truncatum, C. plurivorum, C. musicola, and C. sojae: Four Species Pathogenic to Soybean (Glycine max).</title>
        <authorList>
            <person name="Rogerio F."/>
            <person name="Boufleur T.R."/>
            <person name="Ciampi-Guillardi M."/>
            <person name="Sukno S.A."/>
            <person name="Thon M.R."/>
            <person name="Massola Junior N.S."/>
            <person name="Baroncelli R."/>
        </authorList>
    </citation>
    <scope>NUCLEOTIDE SEQUENCE [LARGE SCALE GENOMIC DNA]</scope>
    <source>
        <strain evidence="1 2">CMES1059</strain>
    </source>
</reference>
<dbReference type="Proteomes" id="UP000805649">
    <property type="component" value="Unassembled WGS sequence"/>
</dbReference>
<protein>
    <submittedName>
        <fullName evidence="1">Uncharacterized protein</fullName>
    </submittedName>
</protein>
<accession>A0ACC3Z1R6</accession>
<dbReference type="EMBL" id="VUJX02000004">
    <property type="protein sequence ID" value="KAL0938033.1"/>
    <property type="molecule type" value="Genomic_DNA"/>
</dbReference>